<dbReference type="PATRIC" id="fig|1300341.3.peg.2073"/>
<evidence type="ECO:0000313" key="1">
    <source>
        <dbReference type="EMBL" id="KPM32237.1"/>
    </source>
</evidence>
<accession>A0A0P7AUN7</accession>
<dbReference type="STRING" id="1300341.I595_1887"/>
<dbReference type="EMBL" id="LDJX01000003">
    <property type="protein sequence ID" value="KPM32237.1"/>
    <property type="molecule type" value="Genomic_DNA"/>
</dbReference>
<keyword evidence="2" id="KW-1185">Reference proteome</keyword>
<evidence type="ECO:0008006" key="3">
    <source>
        <dbReference type="Google" id="ProtNLM"/>
    </source>
</evidence>
<dbReference type="AlphaFoldDB" id="A0A0P7AUN7"/>
<organism evidence="1 2">
    <name type="scientific">Croceitalea dokdonensis DOKDO 023</name>
    <dbReference type="NCBI Taxonomy" id="1300341"/>
    <lineage>
        <taxon>Bacteria</taxon>
        <taxon>Pseudomonadati</taxon>
        <taxon>Bacteroidota</taxon>
        <taxon>Flavobacteriia</taxon>
        <taxon>Flavobacteriales</taxon>
        <taxon>Flavobacteriaceae</taxon>
        <taxon>Croceitalea</taxon>
    </lineage>
</organism>
<sequence>MKTCLECNEELRGRIDKKFCSDYCRNAYNNKLNKDSKNLIRNINNRLRKNYRVLDSYELKEGKTRTTKSQLTNKGFHFEYITGIYTTKKGSTYYFVYDLGYLPLDNDYYMIVKRDGA</sequence>
<protein>
    <recommendedName>
        <fullName evidence="3">DUF2116 family Zn-ribbon domain-containing protein</fullName>
    </recommendedName>
</protein>
<gene>
    <name evidence="1" type="ORF">I595_1887</name>
</gene>
<name>A0A0P7AUN7_9FLAO</name>
<dbReference type="OrthoDB" id="5187906at2"/>
<evidence type="ECO:0000313" key="2">
    <source>
        <dbReference type="Proteomes" id="UP000050280"/>
    </source>
</evidence>
<reference evidence="1 2" key="1">
    <citation type="submission" date="2015-09" db="EMBL/GenBank/DDBJ databases">
        <title>Genome sequence of the marine flavobacterium Croceitalea dokdonensis DOKDO 023 that contains proton- and sodium-pumping rhodopsins.</title>
        <authorList>
            <person name="Kwon S.-K."/>
            <person name="Lee H.K."/>
            <person name="Kwak M.-J."/>
            <person name="Kim J.F."/>
        </authorList>
    </citation>
    <scope>NUCLEOTIDE SEQUENCE [LARGE SCALE GENOMIC DNA]</scope>
    <source>
        <strain evidence="1 2">DOKDO 023</strain>
    </source>
</reference>
<dbReference type="RefSeq" id="WP_054559002.1">
    <property type="nucleotide sequence ID" value="NZ_LDJX01000003.1"/>
</dbReference>
<comment type="caution">
    <text evidence="1">The sequence shown here is derived from an EMBL/GenBank/DDBJ whole genome shotgun (WGS) entry which is preliminary data.</text>
</comment>
<proteinExistence type="predicted"/>
<dbReference type="Proteomes" id="UP000050280">
    <property type="component" value="Unassembled WGS sequence"/>
</dbReference>